<dbReference type="RefSeq" id="WP_347658428.1">
    <property type="nucleotide sequence ID" value="NZ_JASOOY020000015.1"/>
</dbReference>
<proteinExistence type="predicted"/>
<evidence type="ECO:0008006" key="4">
    <source>
        <dbReference type="Google" id="ProtNLM"/>
    </source>
</evidence>
<protein>
    <recommendedName>
        <fullName evidence="4">Helix-turn-helix domain-containing protein</fullName>
    </recommendedName>
</protein>
<reference evidence="2" key="2">
    <citation type="submission" date="2024-05" db="EMBL/GenBank/DDBJ databases">
        <authorList>
            <person name="Wolfe A."/>
        </authorList>
    </citation>
    <scope>NUCLEOTIDE SEQUENCE</scope>
    <source>
        <strain evidence="2">UMB1064</strain>
    </source>
</reference>
<gene>
    <name evidence="2" type="ORF">QP460_004810</name>
</gene>
<accession>A0AAW9ST67</accession>
<dbReference type="AlphaFoldDB" id="A0AAW9ST67"/>
<organism evidence="2 3">
    <name type="scientific">Corynebacterium amycolatum</name>
    <dbReference type="NCBI Taxonomy" id="43765"/>
    <lineage>
        <taxon>Bacteria</taxon>
        <taxon>Bacillati</taxon>
        <taxon>Actinomycetota</taxon>
        <taxon>Actinomycetes</taxon>
        <taxon>Mycobacteriales</taxon>
        <taxon>Corynebacteriaceae</taxon>
        <taxon>Corynebacterium</taxon>
    </lineage>
</organism>
<evidence type="ECO:0000313" key="2">
    <source>
        <dbReference type="EMBL" id="MEO3716907.1"/>
    </source>
</evidence>
<evidence type="ECO:0000256" key="1">
    <source>
        <dbReference type="SAM" id="MobiDB-lite"/>
    </source>
</evidence>
<feature type="region of interest" description="Disordered" evidence="1">
    <location>
        <begin position="26"/>
        <end position="49"/>
    </location>
</feature>
<dbReference type="Proteomes" id="UP001223646">
    <property type="component" value="Unassembled WGS sequence"/>
</dbReference>
<evidence type="ECO:0000313" key="3">
    <source>
        <dbReference type="Proteomes" id="UP001223646"/>
    </source>
</evidence>
<name>A0AAW9ST67_CORAY</name>
<sequence length="202" mass="22361">MQLNRDQTHQLGRTLHTIETLTPHLNTLLTTPPAPPNIPTHTTPGPRPPLPIHILDTKLNTEQIVIGWATNLATDLHQPTPQLTSAAHAAAWLHQHIHQLAEQDWATDAADELHDAADTLTKTINPTTNTEGITPPANVEGTARHISNALKLMRINISHTTLRKLAKEGKLTTRRRSDGAILFQLHECANYAKQHHNQHASQ</sequence>
<comment type="caution">
    <text evidence="2">The sequence shown here is derived from an EMBL/GenBank/DDBJ whole genome shotgun (WGS) entry which is preliminary data.</text>
</comment>
<dbReference type="EMBL" id="JASOOY020000015">
    <property type="protein sequence ID" value="MEO3716907.1"/>
    <property type="molecule type" value="Genomic_DNA"/>
</dbReference>
<reference evidence="2" key="1">
    <citation type="submission" date="2023-05" db="EMBL/GenBank/DDBJ databases">
        <authorList>
            <person name="Du J."/>
        </authorList>
    </citation>
    <scope>NUCLEOTIDE SEQUENCE</scope>
    <source>
        <strain evidence="2">UMB1064</strain>
    </source>
</reference>